<feature type="transmembrane region" description="Helical" evidence="1">
    <location>
        <begin position="12"/>
        <end position="37"/>
    </location>
</feature>
<dbReference type="InterPro" id="IPR045584">
    <property type="entry name" value="Pilin-like"/>
</dbReference>
<keyword evidence="1" id="KW-1133">Transmembrane helix</keyword>
<protein>
    <recommendedName>
        <fullName evidence="4">Prepilin-type N-terminal cleavage/methylation domain-containing protein</fullName>
    </recommendedName>
</protein>
<evidence type="ECO:0000313" key="2">
    <source>
        <dbReference type="EMBL" id="BDI29257.1"/>
    </source>
</evidence>
<sequence length="271" mass="29643">MNNTSLRQPLRRAFTLIELLVVIAIIAILAAILFPVFAKAREKARQTACMSNLRQVGLGVLQYAQDNDENFVLTERGGDVDDDHEYYWGDMIQPYTKSWALLHCPDADSVIQFKASPPAPALYSQQWSYNYGINDIVDNTPTCTSSPDDPGCAHIGVAGQSLAAVTAPSATILIADSAPEATDNGDINNGTGATNKAADLSHGRHEINWQWGHRQRGYINVDGRSQDGFPRHNDGFEMVMADGHAKYRARPLQGAQYGGGTLDNEWLANQP</sequence>
<dbReference type="NCBIfam" id="TIGR02532">
    <property type="entry name" value="IV_pilin_GFxxxE"/>
    <property type="match status" value="1"/>
</dbReference>
<dbReference type="PANTHER" id="PTHR30093">
    <property type="entry name" value="GENERAL SECRETION PATHWAY PROTEIN G"/>
    <property type="match status" value="1"/>
</dbReference>
<dbReference type="EMBL" id="AP025739">
    <property type="protein sequence ID" value="BDI29257.1"/>
    <property type="molecule type" value="Genomic_DNA"/>
</dbReference>
<gene>
    <name evidence="2" type="ORF">CCAX7_13080</name>
</gene>
<keyword evidence="3" id="KW-1185">Reference proteome</keyword>
<reference evidence="2 3" key="1">
    <citation type="journal article" date="2019" name="Int. J. Syst. Evol. Microbiol.">
        <title>Capsulimonas corticalis gen. nov., sp. nov., an aerobic capsulated bacterium, of a novel bacterial order, Capsulimonadales ord. nov., of the class Armatimonadia of the phylum Armatimonadetes.</title>
        <authorList>
            <person name="Li J."/>
            <person name="Kudo C."/>
            <person name="Tonouchi A."/>
        </authorList>
    </citation>
    <scope>NUCLEOTIDE SEQUENCE [LARGE SCALE GENOMIC DNA]</scope>
    <source>
        <strain evidence="2 3">AX-7</strain>
    </source>
</reference>
<dbReference type="Proteomes" id="UP000287394">
    <property type="component" value="Chromosome"/>
</dbReference>
<dbReference type="RefSeq" id="WP_174721498.1">
    <property type="nucleotide sequence ID" value="NZ_AP025739.1"/>
</dbReference>
<accession>A0A9N7L0M6</accession>
<name>A0A9N7L0M6_9BACT</name>
<dbReference type="Pfam" id="PF07963">
    <property type="entry name" value="N_methyl"/>
    <property type="match status" value="1"/>
</dbReference>
<keyword evidence="1" id="KW-0472">Membrane</keyword>
<dbReference type="Gene3D" id="3.30.700.10">
    <property type="entry name" value="Glycoprotein, Type 4 Pilin"/>
    <property type="match status" value="1"/>
</dbReference>
<evidence type="ECO:0000256" key="1">
    <source>
        <dbReference type="SAM" id="Phobius"/>
    </source>
</evidence>
<dbReference type="InterPro" id="IPR012902">
    <property type="entry name" value="N_methyl_site"/>
</dbReference>
<dbReference type="AlphaFoldDB" id="A0A9N7L0M6"/>
<evidence type="ECO:0000313" key="3">
    <source>
        <dbReference type="Proteomes" id="UP000287394"/>
    </source>
</evidence>
<dbReference type="KEGG" id="ccot:CCAX7_13080"/>
<dbReference type="PANTHER" id="PTHR30093:SF2">
    <property type="entry name" value="TYPE II SECRETION SYSTEM PROTEIN H"/>
    <property type="match status" value="1"/>
</dbReference>
<proteinExistence type="predicted"/>
<keyword evidence="1" id="KW-0812">Transmembrane</keyword>
<dbReference type="SUPFAM" id="SSF54523">
    <property type="entry name" value="Pili subunits"/>
    <property type="match status" value="1"/>
</dbReference>
<evidence type="ECO:0008006" key="4">
    <source>
        <dbReference type="Google" id="ProtNLM"/>
    </source>
</evidence>
<organism evidence="2 3">
    <name type="scientific">Capsulimonas corticalis</name>
    <dbReference type="NCBI Taxonomy" id="2219043"/>
    <lineage>
        <taxon>Bacteria</taxon>
        <taxon>Bacillati</taxon>
        <taxon>Armatimonadota</taxon>
        <taxon>Armatimonadia</taxon>
        <taxon>Capsulimonadales</taxon>
        <taxon>Capsulimonadaceae</taxon>
        <taxon>Capsulimonas</taxon>
    </lineage>
</organism>